<dbReference type="EMBL" id="PRLG01000003">
    <property type="protein sequence ID" value="PYY30949.1"/>
    <property type="molecule type" value="Genomic_DNA"/>
</dbReference>
<dbReference type="Pfam" id="PF07833">
    <property type="entry name" value="Cu_amine_oxidN1"/>
    <property type="match status" value="1"/>
</dbReference>
<dbReference type="AlphaFoldDB" id="A0A2W0CJ84"/>
<evidence type="ECO:0000313" key="3">
    <source>
        <dbReference type="EMBL" id="PYY30949.1"/>
    </source>
</evidence>
<gene>
    <name evidence="3" type="ORF">PIL02S_00496</name>
</gene>
<evidence type="ECO:0000256" key="1">
    <source>
        <dbReference type="SAM" id="SignalP"/>
    </source>
</evidence>
<evidence type="ECO:0000313" key="4">
    <source>
        <dbReference type="Proteomes" id="UP000247459"/>
    </source>
</evidence>
<feature type="signal peptide" evidence="1">
    <location>
        <begin position="1"/>
        <end position="19"/>
    </location>
</feature>
<dbReference type="Proteomes" id="UP000247459">
    <property type="component" value="Unassembled WGS sequence"/>
</dbReference>
<comment type="caution">
    <text evidence="3">The sequence shown here is derived from an EMBL/GenBank/DDBJ whole genome shotgun (WGS) entry which is preliminary data.</text>
</comment>
<evidence type="ECO:0000259" key="2">
    <source>
        <dbReference type="Pfam" id="PF07833"/>
    </source>
</evidence>
<dbReference type="OrthoDB" id="2379109at2"/>
<feature type="domain" description="Copper amine oxidase-like N-terminal" evidence="2">
    <location>
        <begin position="63"/>
        <end position="157"/>
    </location>
</feature>
<keyword evidence="1" id="KW-0732">Signal</keyword>
<dbReference type="InterPro" id="IPR036582">
    <property type="entry name" value="Mao_N_sf"/>
</dbReference>
<dbReference type="Gene3D" id="3.30.457.10">
    <property type="entry name" value="Copper amine oxidase-like, N-terminal domain"/>
    <property type="match status" value="1"/>
</dbReference>
<feature type="chain" id="PRO_5039575337" evidence="1">
    <location>
        <begin position="20"/>
        <end position="332"/>
    </location>
</feature>
<proteinExistence type="predicted"/>
<organism evidence="3 4">
    <name type="scientific">Paenibacillus illinoisensis</name>
    <dbReference type="NCBI Taxonomy" id="59845"/>
    <lineage>
        <taxon>Bacteria</taxon>
        <taxon>Bacillati</taxon>
        <taxon>Bacillota</taxon>
        <taxon>Bacilli</taxon>
        <taxon>Bacillales</taxon>
        <taxon>Paenibacillaceae</taxon>
        <taxon>Paenibacillus</taxon>
    </lineage>
</organism>
<reference evidence="3 4" key="1">
    <citation type="submission" date="2018-01" db="EMBL/GenBank/DDBJ databases">
        <title>Genome sequence of the PGP bacterium Paenibacillus illinoisensis E3.</title>
        <authorList>
            <person name="Rolli E."/>
            <person name="Marasco R."/>
            <person name="Bessem C."/>
            <person name="Michoud G."/>
            <person name="Gaiarsa S."/>
            <person name="Borin S."/>
            <person name="Daffonchio D."/>
        </authorList>
    </citation>
    <scope>NUCLEOTIDE SEQUENCE [LARGE SCALE GENOMIC DNA]</scope>
    <source>
        <strain evidence="3 4">E3</strain>
    </source>
</reference>
<sequence>MPIKMKLMLSCLVFSLLCAQITLPMDALENKSNLGKQIIIQAGNRQMLVNGQLTVLDSMWGLSPVLENGTIYVPARNMVRELGGSIRYKNGDQKIMISLDNKVLTTYVGSKKIFLNGVMKYVEKEPFVYDGVVWIPIRTLTNGFDLVSKWDQPNKRYVIYVGGKGQRWYEDNYTTKISDYYGSYYDQTIGFTVNYDLSWGDPLVIQNEDGTISTIFYQSDLLQISSYSDYMLSSYSDQEGLLLEESYEDYLHRANLMNGEIKEEQPGVVDKLYTIVEKDRGAIVSYIVFFKEDQVGVIEIVAHEDIYGKDKEVLEEWKRIMRTSFKIDGSVG</sequence>
<name>A0A2W0CJ84_9BACL</name>
<dbReference type="SUPFAM" id="SSF55383">
    <property type="entry name" value="Copper amine oxidase, domain N"/>
    <property type="match status" value="1"/>
</dbReference>
<dbReference type="InterPro" id="IPR012854">
    <property type="entry name" value="Cu_amine_oxidase-like_N"/>
</dbReference>
<accession>A0A2W0CJ84</accession>
<protein>
    <submittedName>
        <fullName evidence="3">Copper amine oxidase domain protein</fullName>
    </submittedName>
</protein>